<dbReference type="InterPro" id="IPR036640">
    <property type="entry name" value="ABC1_TM_sf"/>
</dbReference>
<feature type="transmembrane region" description="Helical" evidence="8">
    <location>
        <begin position="73"/>
        <end position="92"/>
    </location>
</feature>
<dbReference type="PANTHER" id="PTHR43394:SF1">
    <property type="entry name" value="ATP-BINDING CASSETTE SUB-FAMILY B MEMBER 10, MITOCHONDRIAL"/>
    <property type="match status" value="1"/>
</dbReference>
<dbReference type="CDD" id="cd03254">
    <property type="entry name" value="ABCC_Glucan_exporter_like"/>
    <property type="match status" value="1"/>
</dbReference>
<keyword evidence="7 8" id="KW-0472">Membrane</keyword>
<dbReference type="InterPro" id="IPR039421">
    <property type="entry name" value="Type_1_exporter"/>
</dbReference>
<dbReference type="FunFam" id="3.40.50.300:FF:000287">
    <property type="entry name" value="Multidrug ABC transporter ATP-binding protein"/>
    <property type="match status" value="1"/>
</dbReference>
<dbReference type="GO" id="GO:0015421">
    <property type="term" value="F:ABC-type oligopeptide transporter activity"/>
    <property type="evidence" value="ECO:0007669"/>
    <property type="project" value="TreeGrafter"/>
</dbReference>
<feature type="domain" description="ABC transporter" evidence="9">
    <location>
        <begin position="368"/>
        <end position="602"/>
    </location>
</feature>
<keyword evidence="3 8" id="KW-0812">Transmembrane</keyword>
<feature type="transmembrane region" description="Helical" evidence="8">
    <location>
        <begin position="33"/>
        <end position="53"/>
    </location>
</feature>
<dbReference type="InterPro" id="IPR003439">
    <property type="entry name" value="ABC_transporter-like_ATP-bd"/>
</dbReference>
<organism evidence="11">
    <name type="scientific">bioreactor metagenome</name>
    <dbReference type="NCBI Taxonomy" id="1076179"/>
    <lineage>
        <taxon>unclassified sequences</taxon>
        <taxon>metagenomes</taxon>
        <taxon>ecological metagenomes</taxon>
    </lineage>
</organism>
<evidence type="ECO:0000256" key="5">
    <source>
        <dbReference type="ARBA" id="ARBA00022840"/>
    </source>
</evidence>
<comment type="caution">
    <text evidence="11">The sequence shown here is derived from an EMBL/GenBank/DDBJ whole genome shotgun (WGS) entry which is preliminary data.</text>
</comment>
<evidence type="ECO:0000256" key="8">
    <source>
        <dbReference type="SAM" id="Phobius"/>
    </source>
</evidence>
<dbReference type="Pfam" id="PF00664">
    <property type="entry name" value="ABC_membrane"/>
    <property type="match status" value="1"/>
</dbReference>
<dbReference type="PANTHER" id="PTHR43394">
    <property type="entry name" value="ATP-DEPENDENT PERMEASE MDL1, MITOCHONDRIAL"/>
    <property type="match status" value="1"/>
</dbReference>
<evidence type="ECO:0000256" key="1">
    <source>
        <dbReference type="ARBA" id="ARBA00004141"/>
    </source>
</evidence>
<dbReference type="PROSITE" id="PS50893">
    <property type="entry name" value="ABC_TRANSPORTER_2"/>
    <property type="match status" value="1"/>
</dbReference>
<proteinExistence type="predicted"/>
<dbReference type="Gene3D" id="3.40.50.300">
    <property type="entry name" value="P-loop containing nucleotide triphosphate hydrolases"/>
    <property type="match status" value="1"/>
</dbReference>
<feature type="transmembrane region" description="Helical" evidence="8">
    <location>
        <begin position="251"/>
        <end position="275"/>
    </location>
</feature>
<comment type="subcellular location">
    <subcellularLocation>
        <location evidence="1">Membrane</location>
        <topology evidence="1">Multi-pass membrane protein</topology>
    </subcellularLocation>
</comment>
<sequence length="621" mass="69241">MYMPEEQDFAAKKIDWNVWKRLYRYALKHRKNFIVVIVALFLVAGFDIAYPLFTKYAIDNFVVPKTVSGLAPFAILYAVIILIQGFSVITFIRNAGSLEMSISYDIRQDAFTRLQELSFSFYDRTAVGYIMARMVSDIARLSEMIAWSLVDILWSLLFALGCITTMFALSWKLALIALAVLPPLAYVSMKLQKLMLKYQREARKQNSRITGAFNEGIMGAVTTKTLVREQQNADEFSGLTEKLRHASIKSALISASFFPIVMSLGAIGTGLALSFGGAGVLSPEKAFIGAMTAGTLVAFVTYCTQLFDPIQQLANIIAEMLGSQASAERVITLMNTEPDVVDSAEIIEKYGTIMQPKPENWEPIVGDVKFDHVSFQYKNGEKVLDDFCLDVRAGQTIALVGETGAGKSTIVNLLCRFYEPTEGGILVDGVDYRERSQLWLQSSLGYVLQTPHLFSGTIKDNIRFGKPDATDEEVHAAARLVHAEPFILAQEKGYDTEIGESGARLSTGQKQLLSFARVVLKDPRIFVLDEATSSIDTETEQLIQNAITHILNNRTSFIVAHRLSTIRTADRILVIRNGRIEENGTHEELLNLHGYYYDLYTQQFCEDRTAESLGNASSEDK</sequence>
<gene>
    <name evidence="11" type="ORF">SDC9_67433</name>
</gene>
<keyword evidence="6 8" id="KW-1133">Transmembrane helix</keyword>
<dbReference type="InterPro" id="IPR003593">
    <property type="entry name" value="AAA+_ATPase"/>
</dbReference>
<dbReference type="GO" id="GO:0005524">
    <property type="term" value="F:ATP binding"/>
    <property type="evidence" value="ECO:0007669"/>
    <property type="project" value="UniProtKB-KW"/>
</dbReference>
<evidence type="ECO:0000259" key="9">
    <source>
        <dbReference type="PROSITE" id="PS50893"/>
    </source>
</evidence>
<evidence type="ECO:0000256" key="4">
    <source>
        <dbReference type="ARBA" id="ARBA00022741"/>
    </source>
</evidence>
<accession>A0A644Y4B9</accession>
<evidence type="ECO:0000256" key="6">
    <source>
        <dbReference type="ARBA" id="ARBA00022989"/>
    </source>
</evidence>
<keyword evidence="2" id="KW-0813">Transport</keyword>
<dbReference type="InterPro" id="IPR027417">
    <property type="entry name" value="P-loop_NTPase"/>
</dbReference>
<dbReference type="SUPFAM" id="SSF52540">
    <property type="entry name" value="P-loop containing nucleoside triphosphate hydrolases"/>
    <property type="match status" value="1"/>
</dbReference>
<evidence type="ECO:0000256" key="3">
    <source>
        <dbReference type="ARBA" id="ARBA00022692"/>
    </source>
</evidence>
<dbReference type="PROSITE" id="PS50929">
    <property type="entry name" value="ABC_TM1F"/>
    <property type="match status" value="1"/>
</dbReference>
<evidence type="ECO:0000256" key="7">
    <source>
        <dbReference type="ARBA" id="ARBA00023136"/>
    </source>
</evidence>
<protein>
    <submittedName>
        <fullName evidence="11">Putative ABC transporter ATP-binding protein</fullName>
    </submittedName>
</protein>
<dbReference type="Gene3D" id="1.20.1560.10">
    <property type="entry name" value="ABC transporter type 1, transmembrane domain"/>
    <property type="match status" value="1"/>
</dbReference>
<evidence type="ECO:0000313" key="11">
    <source>
        <dbReference type="EMBL" id="MPM20994.1"/>
    </source>
</evidence>
<dbReference type="InterPro" id="IPR011527">
    <property type="entry name" value="ABC1_TM_dom"/>
</dbReference>
<evidence type="ECO:0000259" key="10">
    <source>
        <dbReference type="PROSITE" id="PS50929"/>
    </source>
</evidence>
<feature type="transmembrane region" description="Helical" evidence="8">
    <location>
        <begin position="173"/>
        <end position="191"/>
    </location>
</feature>
<feature type="domain" description="ABC transmembrane type-1" evidence="10">
    <location>
        <begin position="34"/>
        <end position="322"/>
    </location>
</feature>
<dbReference type="GO" id="GO:0016020">
    <property type="term" value="C:membrane"/>
    <property type="evidence" value="ECO:0007669"/>
    <property type="project" value="UniProtKB-SubCell"/>
</dbReference>
<dbReference type="SUPFAM" id="SSF90123">
    <property type="entry name" value="ABC transporter transmembrane region"/>
    <property type="match status" value="1"/>
</dbReference>
<dbReference type="CDD" id="cd18540">
    <property type="entry name" value="ABC_6TM_exporter_like"/>
    <property type="match status" value="1"/>
</dbReference>
<evidence type="ECO:0000256" key="2">
    <source>
        <dbReference type="ARBA" id="ARBA00022448"/>
    </source>
</evidence>
<dbReference type="GO" id="GO:0016887">
    <property type="term" value="F:ATP hydrolysis activity"/>
    <property type="evidence" value="ECO:0007669"/>
    <property type="project" value="InterPro"/>
</dbReference>
<feature type="transmembrane region" description="Helical" evidence="8">
    <location>
        <begin position="144"/>
        <end position="167"/>
    </location>
</feature>
<dbReference type="EMBL" id="VSSQ01003499">
    <property type="protein sequence ID" value="MPM20994.1"/>
    <property type="molecule type" value="Genomic_DNA"/>
</dbReference>
<dbReference type="SMART" id="SM00382">
    <property type="entry name" value="AAA"/>
    <property type="match status" value="1"/>
</dbReference>
<keyword evidence="5 11" id="KW-0067">ATP-binding</keyword>
<reference evidence="11" key="1">
    <citation type="submission" date="2019-08" db="EMBL/GenBank/DDBJ databases">
        <authorList>
            <person name="Kucharzyk K."/>
            <person name="Murdoch R.W."/>
            <person name="Higgins S."/>
            <person name="Loffler F."/>
        </authorList>
    </citation>
    <scope>NUCLEOTIDE SEQUENCE</scope>
</reference>
<keyword evidence="4" id="KW-0547">Nucleotide-binding</keyword>
<dbReference type="AlphaFoldDB" id="A0A644Y4B9"/>
<dbReference type="Pfam" id="PF00005">
    <property type="entry name" value="ABC_tran"/>
    <property type="match status" value="1"/>
</dbReference>
<name>A0A644Y4B9_9ZZZZ</name>